<keyword evidence="6" id="KW-1185">Reference proteome</keyword>
<dbReference type="SUPFAM" id="SSF55816">
    <property type="entry name" value="5'-nucleotidase (syn. UDP-sugar hydrolase), C-terminal domain"/>
    <property type="match status" value="1"/>
</dbReference>
<dbReference type="RefSeq" id="WP_371862335.1">
    <property type="nucleotide sequence ID" value="NZ_BJXW01000045.1"/>
</dbReference>
<name>A0A511V5K4_9BACI</name>
<dbReference type="Pfam" id="PF00149">
    <property type="entry name" value="Metallophos"/>
    <property type="match status" value="1"/>
</dbReference>
<keyword evidence="1" id="KW-0732">Signal</keyword>
<dbReference type="Gene3D" id="3.60.21.10">
    <property type="match status" value="1"/>
</dbReference>
<dbReference type="EMBL" id="BJXW01000045">
    <property type="protein sequence ID" value="GEN32472.1"/>
    <property type="molecule type" value="Genomic_DNA"/>
</dbReference>
<dbReference type="InterPro" id="IPR029052">
    <property type="entry name" value="Metallo-depent_PP-like"/>
</dbReference>
<protein>
    <submittedName>
        <fullName evidence="5">2',3'-cyclic-nucleotide 2'-phosphodiesterase</fullName>
    </submittedName>
</protein>
<evidence type="ECO:0000259" key="4">
    <source>
        <dbReference type="Pfam" id="PF02872"/>
    </source>
</evidence>
<accession>A0A511V5K4</accession>
<keyword evidence="2" id="KW-0547">Nucleotide-binding</keyword>
<dbReference type="Proteomes" id="UP000321491">
    <property type="component" value="Unassembled WGS sequence"/>
</dbReference>
<evidence type="ECO:0000256" key="1">
    <source>
        <dbReference type="ARBA" id="ARBA00022729"/>
    </source>
</evidence>
<comment type="similarity">
    <text evidence="2">Belongs to the 5'-nucleotidase family.</text>
</comment>
<dbReference type="AlphaFoldDB" id="A0A511V5K4"/>
<dbReference type="InterPro" id="IPR004843">
    <property type="entry name" value="Calcineurin-like_PHP"/>
</dbReference>
<evidence type="ECO:0000256" key="2">
    <source>
        <dbReference type="RuleBase" id="RU362119"/>
    </source>
</evidence>
<dbReference type="GO" id="GO:0000166">
    <property type="term" value="F:nucleotide binding"/>
    <property type="evidence" value="ECO:0007669"/>
    <property type="project" value="UniProtKB-KW"/>
</dbReference>
<sequence length="524" mass="59257">MTNKASIKILYTSDVHGQAMPIIYGTNEEADTGLAKYATVVHRKRQENDHLVVIDNGDLIQGTPFMTHYVKDHSDKENPMVTAMNEIGLDASIIGNHEFNFGLDMLCSAVKASRYPWLSANILDERTGEPYFGKPYILKTFSNGIKVAIIGVTTHFIPHWESPEHIKGLQFADAYQTLKQWVQDIHEKEQPHLLIASYHGGIERDLETGEPLDKLTGENQAYKMAREIEGIDILLTGHQHRVLTGTLRDCLVIQPGSHGNMYGEIDVEFIQKDNHWFISNMQADVKTLEGIEADPVIINKLQSIETSTQSWLNQPIGQIEGDMTIEDPFLLKIKKHPFIELIQKIQMEATGADISVTSLLNQDSQGFPEIVTMRDVVSNYIYPNTLVVLSLTGRDIKEAIEQSATYFILDDDGNITVNPSFLSPKPQHYNYDMWEGIDYTIDVSKPFGSRVETIYYQGKPLRMESHYDVVLNNYRASGGGDFDMYKNKPVVKDIHADMVTLISKYFNKHQTVQATVTENFVIKA</sequence>
<reference evidence="5 6" key="1">
    <citation type="submission" date="2019-07" db="EMBL/GenBank/DDBJ databases">
        <title>Whole genome shotgun sequence of Cerasibacillus quisquiliarum NBRC 102429.</title>
        <authorList>
            <person name="Hosoyama A."/>
            <person name="Uohara A."/>
            <person name="Ohji S."/>
            <person name="Ichikawa N."/>
        </authorList>
    </citation>
    <scope>NUCLEOTIDE SEQUENCE [LARGE SCALE GENOMIC DNA]</scope>
    <source>
        <strain evidence="5 6">NBRC 102429</strain>
    </source>
</reference>
<dbReference type="InterPro" id="IPR008334">
    <property type="entry name" value="5'-Nucleotdase_C"/>
</dbReference>
<dbReference type="GO" id="GO:0009166">
    <property type="term" value="P:nucleotide catabolic process"/>
    <property type="evidence" value="ECO:0007669"/>
    <property type="project" value="InterPro"/>
</dbReference>
<feature type="domain" description="5'-Nucleotidase C-terminal" evidence="4">
    <location>
        <begin position="332"/>
        <end position="486"/>
    </location>
</feature>
<organism evidence="5 6">
    <name type="scientific">Cerasibacillus quisquiliarum</name>
    <dbReference type="NCBI Taxonomy" id="227865"/>
    <lineage>
        <taxon>Bacteria</taxon>
        <taxon>Bacillati</taxon>
        <taxon>Bacillota</taxon>
        <taxon>Bacilli</taxon>
        <taxon>Bacillales</taxon>
        <taxon>Bacillaceae</taxon>
        <taxon>Cerasibacillus</taxon>
    </lineage>
</organism>
<comment type="caution">
    <text evidence="5">The sequence shown here is derived from an EMBL/GenBank/DDBJ whole genome shotgun (WGS) entry which is preliminary data.</text>
</comment>
<evidence type="ECO:0000313" key="6">
    <source>
        <dbReference type="Proteomes" id="UP000321491"/>
    </source>
</evidence>
<dbReference type="InterPro" id="IPR036907">
    <property type="entry name" value="5'-Nucleotdase_C_sf"/>
</dbReference>
<dbReference type="Pfam" id="PF02872">
    <property type="entry name" value="5_nucleotid_C"/>
    <property type="match status" value="1"/>
</dbReference>
<keyword evidence="2" id="KW-0378">Hydrolase</keyword>
<dbReference type="PRINTS" id="PR01607">
    <property type="entry name" value="APYRASEFAMLY"/>
</dbReference>
<dbReference type="GO" id="GO:0030288">
    <property type="term" value="C:outer membrane-bounded periplasmic space"/>
    <property type="evidence" value="ECO:0007669"/>
    <property type="project" value="TreeGrafter"/>
</dbReference>
<dbReference type="GO" id="GO:0016787">
    <property type="term" value="F:hydrolase activity"/>
    <property type="evidence" value="ECO:0007669"/>
    <property type="project" value="UniProtKB-KW"/>
</dbReference>
<evidence type="ECO:0000259" key="3">
    <source>
        <dbReference type="Pfam" id="PF00149"/>
    </source>
</evidence>
<proteinExistence type="inferred from homology"/>
<feature type="domain" description="Calcineurin-like phosphoesterase" evidence="3">
    <location>
        <begin position="7"/>
        <end position="241"/>
    </location>
</feature>
<evidence type="ECO:0000313" key="5">
    <source>
        <dbReference type="EMBL" id="GEN32472.1"/>
    </source>
</evidence>
<dbReference type="InterPro" id="IPR006179">
    <property type="entry name" value="5_nucleotidase/apyrase"/>
</dbReference>
<gene>
    <name evidence="5" type="ORF">CQU01_27100</name>
</gene>
<dbReference type="PANTHER" id="PTHR11575">
    <property type="entry name" value="5'-NUCLEOTIDASE-RELATED"/>
    <property type="match status" value="1"/>
</dbReference>
<dbReference type="PANTHER" id="PTHR11575:SF6">
    <property type="entry name" value="2',3'-CYCLIC-NUCLEOTIDE 2'-PHOSPHODIESTERASE_3'-NUCLEOTIDASE"/>
    <property type="match status" value="1"/>
</dbReference>
<dbReference type="Gene3D" id="3.90.780.10">
    <property type="entry name" value="5'-Nucleotidase, C-terminal domain"/>
    <property type="match status" value="1"/>
</dbReference>
<dbReference type="SUPFAM" id="SSF56300">
    <property type="entry name" value="Metallo-dependent phosphatases"/>
    <property type="match status" value="1"/>
</dbReference>